<sequence length="476" mass="54037">MQRLWTSGVSWDEPIPTDIGVAWSRFQSELHLIENISIPRRLTHDNIVCVQLHAFSDSSERGCKNIYTDRLEVDEIHAWTDSTTALTWIRSSPHRWATFVANRTSQIQDLNLPSIWRHVPTQENPVDCASCGLFPSDLVKHPLWWNVLSFLRLPSKHWPLAPIAQQEVDDCIHSEEKKPVVLLVAIKLSILNLLDRFSSLIKICRIVSSCLRFTQSRSLVAQTQIINAEEISRALCALVYCVQLSSFSDEIALLQKGLSCSKSIRQLDPFIDENGIVRVGGRLDNADIPYAHKHPMLLPSRHRLTDLIIDHHHLRLKHPGLNTLQANLKQEFWILSFRKAIHSRLRSDVDYAGPILLKGPRERSNAGTMAYICLFVCTATKAYHLELSLTLSTETFLLAFTRFVARRDPIKEIHSDCGTNFVGASKLLKPLEELIHSSSFQQRVQTHLAASQISWHFNPPSSPHFGGLWEAGVKSD</sequence>
<dbReference type="SUPFAM" id="SSF53098">
    <property type="entry name" value="Ribonuclease H-like"/>
    <property type="match status" value="1"/>
</dbReference>
<dbReference type="RefSeq" id="XP_025420861.1">
    <property type="nucleotide sequence ID" value="XM_025565076.1"/>
</dbReference>
<dbReference type="InterPro" id="IPR036397">
    <property type="entry name" value="RNaseH_sf"/>
</dbReference>
<evidence type="ECO:0000313" key="1">
    <source>
        <dbReference type="Proteomes" id="UP000694846"/>
    </source>
</evidence>
<protein>
    <submittedName>
        <fullName evidence="2">Uncharacterized protein LOC112690970</fullName>
    </submittedName>
</protein>
<dbReference type="PANTHER" id="PTHR47331">
    <property type="entry name" value="PHD-TYPE DOMAIN-CONTAINING PROTEIN"/>
    <property type="match status" value="1"/>
</dbReference>
<dbReference type="Gene3D" id="3.30.420.10">
    <property type="entry name" value="Ribonuclease H-like superfamily/Ribonuclease H"/>
    <property type="match status" value="1"/>
</dbReference>
<reference evidence="2" key="1">
    <citation type="submission" date="2025-08" db="UniProtKB">
        <authorList>
            <consortium name="RefSeq"/>
        </authorList>
    </citation>
    <scope>IDENTIFICATION</scope>
    <source>
        <tissue evidence="2">Whole body</tissue>
    </source>
</reference>
<dbReference type="OrthoDB" id="6772423at2759"/>
<dbReference type="PANTHER" id="PTHR47331:SF2">
    <property type="match status" value="1"/>
</dbReference>
<proteinExistence type="predicted"/>
<dbReference type="Pfam" id="PF05380">
    <property type="entry name" value="Peptidase_A17"/>
    <property type="match status" value="1"/>
</dbReference>
<gene>
    <name evidence="2" type="primary">LOC112690970</name>
</gene>
<dbReference type="GO" id="GO:0003676">
    <property type="term" value="F:nucleic acid binding"/>
    <property type="evidence" value="ECO:0007669"/>
    <property type="project" value="InterPro"/>
</dbReference>
<dbReference type="GeneID" id="112690970"/>
<dbReference type="Proteomes" id="UP000694846">
    <property type="component" value="Unplaced"/>
</dbReference>
<dbReference type="InterPro" id="IPR008042">
    <property type="entry name" value="Retrotrans_Pao"/>
</dbReference>
<organism evidence="1 2">
    <name type="scientific">Sipha flava</name>
    <name type="common">yellow sugarcane aphid</name>
    <dbReference type="NCBI Taxonomy" id="143950"/>
    <lineage>
        <taxon>Eukaryota</taxon>
        <taxon>Metazoa</taxon>
        <taxon>Ecdysozoa</taxon>
        <taxon>Arthropoda</taxon>
        <taxon>Hexapoda</taxon>
        <taxon>Insecta</taxon>
        <taxon>Pterygota</taxon>
        <taxon>Neoptera</taxon>
        <taxon>Paraneoptera</taxon>
        <taxon>Hemiptera</taxon>
        <taxon>Sternorrhyncha</taxon>
        <taxon>Aphidomorpha</taxon>
        <taxon>Aphidoidea</taxon>
        <taxon>Aphididae</taxon>
        <taxon>Sipha</taxon>
    </lineage>
</organism>
<evidence type="ECO:0000313" key="2">
    <source>
        <dbReference type="RefSeq" id="XP_025420861.1"/>
    </source>
</evidence>
<dbReference type="InterPro" id="IPR012337">
    <property type="entry name" value="RNaseH-like_sf"/>
</dbReference>
<name>A0A8B8GE33_9HEMI</name>
<dbReference type="AlphaFoldDB" id="A0A8B8GE33"/>
<keyword evidence="1" id="KW-1185">Reference proteome</keyword>
<accession>A0A8B8GE33</accession>